<dbReference type="Pfam" id="PF04191">
    <property type="entry name" value="PEMT"/>
    <property type="match status" value="1"/>
</dbReference>
<keyword evidence="7" id="KW-1185">Reference proteome</keyword>
<keyword evidence="2 5" id="KW-0812">Transmembrane</keyword>
<dbReference type="RefSeq" id="WP_201649289.1">
    <property type="nucleotide sequence ID" value="NZ_CAJHCS010000004.1"/>
</dbReference>
<name>A0ABU9QCQ8_9BURK</name>
<keyword evidence="3 5" id="KW-1133">Transmembrane helix</keyword>
<dbReference type="EMBL" id="JAZHGC010000012">
    <property type="protein sequence ID" value="MEM5287196.1"/>
    <property type="molecule type" value="Genomic_DNA"/>
</dbReference>
<evidence type="ECO:0000256" key="2">
    <source>
        <dbReference type="ARBA" id="ARBA00022692"/>
    </source>
</evidence>
<feature type="transmembrane region" description="Helical" evidence="5">
    <location>
        <begin position="12"/>
        <end position="31"/>
    </location>
</feature>
<evidence type="ECO:0000256" key="4">
    <source>
        <dbReference type="ARBA" id="ARBA00023136"/>
    </source>
</evidence>
<evidence type="ECO:0000256" key="5">
    <source>
        <dbReference type="SAM" id="Phobius"/>
    </source>
</evidence>
<gene>
    <name evidence="6" type="ORF">V4C55_15845</name>
</gene>
<reference evidence="6 7" key="1">
    <citation type="submission" date="2024-01" db="EMBL/GenBank/DDBJ databases">
        <title>The diversity of rhizobia nodulating Mimosa spp. in eleven states of Brazil covering several biomes is determined by host plant, location, and edaphic factors.</title>
        <authorList>
            <person name="Rouws L."/>
            <person name="Barauna A."/>
            <person name="Beukes C."/>
            <person name="De Faria S.M."/>
            <person name="Gross E."/>
            <person name="Dos Reis Junior F.B."/>
            <person name="Simon M."/>
            <person name="Maluk M."/>
            <person name="Odee D.W."/>
            <person name="Kenicer G."/>
            <person name="Young J.P.W."/>
            <person name="Reis V.M."/>
            <person name="Zilli J."/>
            <person name="James E.K."/>
        </authorList>
    </citation>
    <scope>NUCLEOTIDE SEQUENCE [LARGE SCALE GENOMIC DNA]</scope>
    <source>
        <strain evidence="6 7">JPY77</strain>
    </source>
</reference>
<proteinExistence type="predicted"/>
<dbReference type="Proteomes" id="UP001494588">
    <property type="component" value="Unassembled WGS sequence"/>
</dbReference>
<dbReference type="PANTHER" id="PTHR12714:SF9">
    <property type="entry name" value="PROTEIN-S-ISOPRENYLCYSTEINE O-METHYLTRANSFERASE"/>
    <property type="match status" value="1"/>
</dbReference>
<dbReference type="PANTHER" id="PTHR12714">
    <property type="entry name" value="PROTEIN-S ISOPRENYLCYSTEINE O-METHYLTRANSFERASE"/>
    <property type="match status" value="1"/>
</dbReference>
<feature type="transmembrane region" description="Helical" evidence="5">
    <location>
        <begin position="89"/>
        <end position="107"/>
    </location>
</feature>
<evidence type="ECO:0000256" key="3">
    <source>
        <dbReference type="ARBA" id="ARBA00022989"/>
    </source>
</evidence>
<feature type="transmembrane region" description="Helical" evidence="5">
    <location>
        <begin position="147"/>
        <end position="167"/>
    </location>
</feature>
<keyword evidence="4 5" id="KW-0472">Membrane</keyword>
<evidence type="ECO:0000313" key="6">
    <source>
        <dbReference type="EMBL" id="MEM5287196.1"/>
    </source>
</evidence>
<protein>
    <submittedName>
        <fullName evidence="6">Isoprenylcysteine carboxylmethyltransferase family protein</fullName>
    </submittedName>
</protein>
<evidence type="ECO:0000256" key="1">
    <source>
        <dbReference type="ARBA" id="ARBA00004127"/>
    </source>
</evidence>
<organism evidence="6 7">
    <name type="scientific">Paraburkholderia sabiae</name>
    <dbReference type="NCBI Taxonomy" id="273251"/>
    <lineage>
        <taxon>Bacteria</taxon>
        <taxon>Pseudomonadati</taxon>
        <taxon>Pseudomonadota</taxon>
        <taxon>Betaproteobacteria</taxon>
        <taxon>Burkholderiales</taxon>
        <taxon>Burkholderiaceae</taxon>
        <taxon>Paraburkholderia</taxon>
    </lineage>
</organism>
<feature type="transmembrane region" description="Helical" evidence="5">
    <location>
        <begin position="51"/>
        <end position="73"/>
    </location>
</feature>
<sequence length="202" mass="23056">MHFGDSIFWRLLPLVHAGVFGATAVLGRIWIARTNRHDAVSFSREQSARDFVARCFYFWLPVIDGLFLAFYGLTGERGSVIANLLDNEFIRWIGVACMAIALIWVVCSQAAMGSAWRMGVDSRTPTELITKGPFALSRNPIYLGIRATILGQLLIVGSWPVFAIWAMSELLVQVQVRFEEEHMFRLHAQRYAEYCARVRRWL</sequence>
<evidence type="ECO:0000313" key="7">
    <source>
        <dbReference type="Proteomes" id="UP001494588"/>
    </source>
</evidence>
<comment type="subcellular location">
    <subcellularLocation>
        <location evidence="1">Endomembrane system</location>
        <topology evidence="1">Multi-pass membrane protein</topology>
    </subcellularLocation>
</comment>
<accession>A0ABU9QCQ8</accession>
<dbReference type="Gene3D" id="1.20.120.1630">
    <property type="match status" value="1"/>
</dbReference>
<dbReference type="InterPro" id="IPR007318">
    <property type="entry name" value="Phopholipid_MeTrfase"/>
</dbReference>
<comment type="caution">
    <text evidence="6">The sequence shown here is derived from an EMBL/GenBank/DDBJ whole genome shotgun (WGS) entry which is preliminary data.</text>
</comment>